<feature type="region of interest" description="Disordered" evidence="1">
    <location>
        <begin position="46"/>
        <end position="94"/>
    </location>
</feature>
<sequence>MGVLPQVAGGHFKRIYHGVDVKFDHFWYPLNPSPYPGLPFFKSSEGASRLRGRKGQQGRTETPLSISSSRRPTPHRNSLYRWRRRRGLSVSGRI</sequence>
<dbReference type="Proteomes" id="UP000041254">
    <property type="component" value="Unassembled WGS sequence"/>
</dbReference>
<name>A0A0G4E9J3_VITBC</name>
<proteinExistence type="predicted"/>
<reference evidence="2 3" key="1">
    <citation type="submission" date="2014-11" db="EMBL/GenBank/DDBJ databases">
        <authorList>
            <person name="Zhu J."/>
            <person name="Qi W."/>
            <person name="Song R."/>
        </authorList>
    </citation>
    <scope>NUCLEOTIDE SEQUENCE [LARGE SCALE GENOMIC DNA]</scope>
</reference>
<organism evidence="2 3">
    <name type="scientific">Vitrella brassicaformis (strain CCMP3155)</name>
    <dbReference type="NCBI Taxonomy" id="1169540"/>
    <lineage>
        <taxon>Eukaryota</taxon>
        <taxon>Sar</taxon>
        <taxon>Alveolata</taxon>
        <taxon>Colpodellida</taxon>
        <taxon>Vitrellaceae</taxon>
        <taxon>Vitrella</taxon>
    </lineage>
</organism>
<evidence type="ECO:0000256" key="1">
    <source>
        <dbReference type="SAM" id="MobiDB-lite"/>
    </source>
</evidence>
<dbReference type="VEuPathDB" id="CryptoDB:Vbra_23376"/>
<protein>
    <submittedName>
        <fullName evidence="2">Uncharacterized protein</fullName>
    </submittedName>
</protein>
<evidence type="ECO:0000313" key="3">
    <source>
        <dbReference type="Proteomes" id="UP000041254"/>
    </source>
</evidence>
<keyword evidence="3" id="KW-1185">Reference proteome</keyword>
<accession>A0A0G4E9J3</accession>
<dbReference type="AlphaFoldDB" id="A0A0G4E9J3"/>
<evidence type="ECO:0000313" key="2">
    <source>
        <dbReference type="EMBL" id="CEL92058.1"/>
    </source>
</evidence>
<dbReference type="EMBL" id="CDMY01000044">
    <property type="protein sequence ID" value="CEL92058.1"/>
    <property type="molecule type" value="Genomic_DNA"/>
</dbReference>
<dbReference type="InParanoid" id="A0A0G4E9J3"/>
<feature type="compositionally biased region" description="Polar residues" evidence="1">
    <location>
        <begin position="57"/>
        <end position="71"/>
    </location>
</feature>
<gene>
    <name evidence="2" type="ORF">Vbra_23376</name>
</gene>